<dbReference type="GO" id="GO:0033017">
    <property type="term" value="C:sarcoplasmic reticulum membrane"/>
    <property type="evidence" value="ECO:0007669"/>
    <property type="project" value="TreeGrafter"/>
</dbReference>
<reference evidence="4" key="1">
    <citation type="submission" date="2016-06" db="UniProtKB">
        <authorList>
            <consortium name="WormBaseParasite"/>
        </authorList>
    </citation>
    <scope>IDENTIFICATION</scope>
</reference>
<proteinExistence type="predicted"/>
<evidence type="ECO:0000313" key="3">
    <source>
        <dbReference type="Proteomes" id="UP000267606"/>
    </source>
</evidence>
<dbReference type="GO" id="GO:0006941">
    <property type="term" value="P:striated muscle contraction"/>
    <property type="evidence" value="ECO:0007669"/>
    <property type="project" value="TreeGrafter"/>
</dbReference>
<dbReference type="GO" id="GO:0034704">
    <property type="term" value="C:calcium channel complex"/>
    <property type="evidence" value="ECO:0007669"/>
    <property type="project" value="TreeGrafter"/>
</dbReference>
<dbReference type="GO" id="GO:0014808">
    <property type="term" value="P:release of sequestered calcium ion into cytosol by sarcoplasmic reticulum"/>
    <property type="evidence" value="ECO:0007669"/>
    <property type="project" value="TreeGrafter"/>
</dbReference>
<dbReference type="PANTHER" id="PTHR46399">
    <property type="entry name" value="B30.2/SPRY DOMAIN-CONTAINING PROTEIN"/>
    <property type="match status" value="1"/>
</dbReference>
<dbReference type="EMBL" id="UZAJ01003236">
    <property type="protein sequence ID" value="VDO39640.1"/>
    <property type="molecule type" value="Genomic_DNA"/>
</dbReference>
<dbReference type="Gene3D" id="6.20.350.10">
    <property type="match status" value="1"/>
</dbReference>
<feature type="domain" description="Ryanodine receptor Ryr" evidence="1">
    <location>
        <begin position="144"/>
        <end position="232"/>
    </location>
</feature>
<dbReference type="PANTHER" id="PTHR46399:SF8">
    <property type="entry name" value="B30.2_SPRY DOMAIN-CONTAINING PROTEIN"/>
    <property type="match status" value="1"/>
</dbReference>
<dbReference type="GO" id="GO:0005219">
    <property type="term" value="F:ryanodine-sensitive calcium-release channel activity"/>
    <property type="evidence" value="ECO:0007669"/>
    <property type="project" value="TreeGrafter"/>
</dbReference>
<protein>
    <submittedName>
        <fullName evidence="4">RyR domain-containing protein</fullName>
    </submittedName>
</protein>
<evidence type="ECO:0000313" key="2">
    <source>
        <dbReference type="EMBL" id="VDO39640.1"/>
    </source>
</evidence>
<name>A0A183HA15_9BILA</name>
<sequence length="253" mass="29017">MTPNILVGVVEGSSQFRRWYYEAEVEHIEQMTSMQPYLRIGWANSMGYKPFPGSGDGWGCIGIGDDYYSYGFDGRCIYCGPNFSCRFMFGGTEGRLRFGPPSGFSPLIEAAANQLEIGECLSFGDIAKNMYTGPSILRQNTEPFVPVLVDISNVVLPEFAMEIHEKLAENLHELWAMRKIELGWSYGEVRDEKTRRHPCLTSFQQLPQNEKTYNINLAIDTMKTIEALRYHMILDEPAVRMRCLRLPQKYEFF</sequence>
<dbReference type="GO" id="GO:0005790">
    <property type="term" value="C:smooth endoplasmic reticulum"/>
    <property type="evidence" value="ECO:0007669"/>
    <property type="project" value="TreeGrafter"/>
</dbReference>
<dbReference type="InterPro" id="IPR015925">
    <property type="entry name" value="Ryanodine_IP3_receptor"/>
</dbReference>
<dbReference type="WBParaSite" id="OFLC_0000432601-mRNA-1">
    <property type="protein sequence ID" value="OFLC_0000432601-mRNA-1"/>
    <property type="gene ID" value="OFLC_0000432601"/>
</dbReference>
<dbReference type="InterPro" id="IPR043136">
    <property type="entry name" value="B30.2/SPRY_sf"/>
</dbReference>
<organism evidence="4">
    <name type="scientific">Onchocerca flexuosa</name>
    <dbReference type="NCBI Taxonomy" id="387005"/>
    <lineage>
        <taxon>Eukaryota</taxon>
        <taxon>Metazoa</taxon>
        <taxon>Ecdysozoa</taxon>
        <taxon>Nematoda</taxon>
        <taxon>Chromadorea</taxon>
        <taxon>Rhabditida</taxon>
        <taxon>Spirurina</taxon>
        <taxon>Spiruromorpha</taxon>
        <taxon>Filarioidea</taxon>
        <taxon>Onchocercidae</taxon>
        <taxon>Onchocerca</taxon>
    </lineage>
</organism>
<evidence type="ECO:0000259" key="1">
    <source>
        <dbReference type="Pfam" id="PF02026"/>
    </source>
</evidence>
<accession>A0A183HA15</accession>
<keyword evidence="3" id="KW-1185">Reference proteome</keyword>
<dbReference type="Gene3D" id="2.60.120.920">
    <property type="match status" value="1"/>
</dbReference>
<dbReference type="Proteomes" id="UP000267606">
    <property type="component" value="Unassembled WGS sequence"/>
</dbReference>
<reference evidence="2 3" key="2">
    <citation type="submission" date="2018-11" db="EMBL/GenBank/DDBJ databases">
        <authorList>
            <consortium name="Pathogen Informatics"/>
        </authorList>
    </citation>
    <scope>NUCLEOTIDE SEQUENCE [LARGE SCALE GENOMIC DNA]</scope>
</reference>
<dbReference type="Pfam" id="PF02026">
    <property type="entry name" value="RyR"/>
    <property type="match status" value="1"/>
</dbReference>
<dbReference type="STRING" id="387005.A0A183HA15"/>
<dbReference type="GO" id="GO:0030018">
    <property type="term" value="C:Z disc"/>
    <property type="evidence" value="ECO:0007669"/>
    <property type="project" value="TreeGrafter"/>
</dbReference>
<dbReference type="InterPro" id="IPR003032">
    <property type="entry name" value="Ryanodine_rcpt"/>
</dbReference>
<evidence type="ECO:0000313" key="4">
    <source>
        <dbReference type="WBParaSite" id="OFLC_0000432601-mRNA-1"/>
    </source>
</evidence>
<gene>
    <name evidence="2" type="ORF">OFLC_LOCUS4327</name>
</gene>
<dbReference type="GO" id="GO:0042383">
    <property type="term" value="C:sarcolemma"/>
    <property type="evidence" value="ECO:0007669"/>
    <property type="project" value="TreeGrafter"/>
</dbReference>
<dbReference type="AlphaFoldDB" id="A0A183HA15"/>